<dbReference type="Proteomes" id="UP000316598">
    <property type="component" value="Unassembled WGS sequence"/>
</dbReference>
<evidence type="ECO:0000313" key="5">
    <source>
        <dbReference type="Proteomes" id="UP000316598"/>
    </source>
</evidence>
<dbReference type="Gene3D" id="3.30.1950.10">
    <property type="entry name" value="wza like domain"/>
    <property type="match status" value="1"/>
</dbReference>
<sequence precursor="true">MNTKLSAFGRMKLCLRTATTAVAAGMLATTFGGCASLTQPINGVPADRLPPQFFPEPKNDLIPVDISMLSIEPPRDYQISGGDILGVYIEGVLPFNPPNQPPEPPPVNFPDADSTLPPSIGYPIAVQDDGTLSLPLIEPLDVDGLTLEQVREAIREKYIEEDILRTEKARPIVTLIRERTYDVIVVREDGGGVAGGRGLTNQNLGAQFLTGGSDRSASGGLVKLPAYQNDILHALVETGGLPGLNAKNEVKILRANQADQRMRAQFMDQWRAQQAAAALDPCACPPKLPEDPSILKIPLRVKPGVVPNITEDQVRLQDGDIVYIESRETEVFYTGGLLNGGQFPLPRDYDLDALGAMAIAGSSIGGTAAQNGLSIGGGVTGVPPGMLYILRNDECGGQVAIEVDLAKAINDPRSRPLIQPGDTLILQYKCEEQLINYGISTFFTFGIRELFRN</sequence>
<dbReference type="InterPro" id="IPR003715">
    <property type="entry name" value="Poly_export_N"/>
</dbReference>
<evidence type="ECO:0000256" key="1">
    <source>
        <dbReference type="ARBA" id="ARBA00022729"/>
    </source>
</evidence>
<evidence type="ECO:0000256" key="2">
    <source>
        <dbReference type="SAM" id="SignalP"/>
    </source>
</evidence>
<protein>
    <submittedName>
        <fullName evidence="4">Polysaccharide biosynthesis/export protein</fullName>
    </submittedName>
</protein>
<proteinExistence type="predicted"/>
<organism evidence="4 5">
    <name type="scientific">Rubripirellula amarantea</name>
    <dbReference type="NCBI Taxonomy" id="2527999"/>
    <lineage>
        <taxon>Bacteria</taxon>
        <taxon>Pseudomonadati</taxon>
        <taxon>Planctomycetota</taxon>
        <taxon>Planctomycetia</taxon>
        <taxon>Pirellulales</taxon>
        <taxon>Pirellulaceae</taxon>
        <taxon>Rubripirellula</taxon>
    </lineage>
</organism>
<dbReference type="EMBL" id="SJPI01000001">
    <property type="protein sequence ID" value="TWT52627.1"/>
    <property type="molecule type" value="Genomic_DNA"/>
</dbReference>
<keyword evidence="1 2" id="KW-0732">Signal</keyword>
<accession>A0A5C5WPX9</accession>
<dbReference type="InterPro" id="IPR049712">
    <property type="entry name" value="Poly_export"/>
</dbReference>
<comment type="caution">
    <text evidence="4">The sequence shown here is derived from an EMBL/GenBank/DDBJ whole genome shotgun (WGS) entry which is preliminary data.</text>
</comment>
<feature type="signal peptide" evidence="2">
    <location>
        <begin position="1"/>
        <end position="23"/>
    </location>
</feature>
<dbReference type="PANTHER" id="PTHR33619:SF3">
    <property type="entry name" value="POLYSACCHARIDE EXPORT PROTEIN GFCE-RELATED"/>
    <property type="match status" value="1"/>
</dbReference>
<evidence type="ECO:0000313" key="4">
    <source>
        <dbReference type="EMBL" id="TWT52627.1"/>
    </source>
</evidence>
<dbReference type="Pfam" id="PF02563">
    <property type="entry name" value="Poly_export"/>
    <property type="match status" value="1"/>
</dbReference>
<name>A0A5C5WPX9_9BACT</name>
<gene>
    <name evidence="4" type="ORF">Pla22_02530</name>
</gene>
<feature type="chain" id="PRO_5022827225" evidence="2">
    <location>
        <begin position="24"/>
        <end position="453"/>
    </location>
</feature>
<dbReference type="PROSITE" id="PS51257">
    <property type="entry name" value="PROKAR_LIPOPROTEIN"/>
    <property type="match status" value="1"/>
</dbReference>
<dbReference type="PANTHER" id="PTHR33619">
    <property type="entry name" value="POLYSACCHARIDE EXPORT PROTEIN GFCE-RELATED"/>
    <property type="match status" value="1"/>
</dbReference>
<keyword evidence="5" id="KW-1185">Reference proteome</keyword>
<dbReference type="AlphaFoldDB" id="A0A5C5WPX9"/>
<feature type="domain" description="Polysaccharide export protein N-terminal" evidence="3">
    <location>
        <begin position="73"/>
        <end position="161"/>
    </location>
</feature>
<dbReference type="RefSeq" id="WP_146512965.1">
    <property type="nucleotide sequence ID" value="NZ_SJPI01000001.1"/>
</dbReference>
<reference evidence="4 5" key="1">
    <citation type="submission" date="2019-02" db="EMBL/GenBank/DDBJ databases">
        <title>Deep-cultivation of Planctomycetes and their phenomic and genomic characterization uncovers novel biology.</title>
        <authorList>
            <person name="Wiegand S."/>
            <person name="Jogler M."/>
            <person name="Boedeker C."/>
            <person name="Pinto D."/>
            <person name="Vollmers J."/>
            <person name="Rivas-Marin E."/>
            <person name="Kohn T."/>
            <person name="Peeters S.H."/>
            <person name="Heuer A."/>
            <person name="Rast P."/>
            <person name="Oberbeckmann S."/>
            <person name="Bunk B."/>
            <person name="Jeske O."/>
            <person name="Meyerdierks A."/>
            <person name="Storesund J.E."/>
            <person name="Kallscheuer N."/>
            <person name="Luecker S."/>
            <person name="Lage O.M."/>
            <person name="Pohl T."/>
            <person name="Merkel B.J."/>
            <person name="Hornburger P."/>
            <person name="Mueller R.-W."/>
            <person name="Bruemmer F."/>
            <person name="Labrenz M."/>
            <person name="Spormann A.M."/>
            <person name="Op Den Camp H."/>
            <person name="Overmann J."/>
            <person name="Amann R."/>
            <person name="Jetten M.S.M."/>
            <person name="Mascher T."/>
            <person name="Medema M.H."/>
            <person name="Devos D.P."/>
            <person name="Kaster A.-K."/>
            <person name="Ovreas L."/>
            <person name="Rohde M."/>
            <person name="Galperin M.Y."/>
            <person name="Jogler C."/>
        </authorList>
    </citation>
    <scope>NUCLEOTIDE SEQUENCE [LARGE SCALE GENOMIC DNA]</scope>
    <source>
        <strain evidence="4 5">Pla22</strain>
    </source>
</reference>
<evidence type="ECO:0000259" key="3">
    <source>
        <dbReference type="Pfam" id="PF02563"/>
    </source>
</evidence>
<dbReference type="GO" id="GO:0015159">
    <property type="term" value="F:polysaccharide transmembrane transporter activity"/>
    <property type="evidence" value="ECO:0007669"/>
    <property type="project" value="InterPro"/>
</dbReference>
<dbReference type="OrthoDB" id="233929at2"/>